<dbReference type="PANTHER" id="PTHR14226:SF76">
    <property type="entry name" value="NTE FAMILY PROTEIN RSSA"/>
    <property type="match status" value="1"/>
</dbReference>
<evidence type="ECO:0000256" key="2">
    <source>
        <dbReference type="ARBA" id="ARBA00022963"/>
    </source>
</evidence>
<feature type="short sequence motif" description="GXSXG" evidence="4">
    <location>
        <begin position="46"/>
        <end position="50"/>
    </location>
</feature>
<dbReference type="PANTHER" id="PTHR14226">
    <property type="entry name" value="NEUROPATHY TARGET ESTERASE/SWISS CHEESE D.MELANOGASTER"/>
    <property type="match status" value="1"/>
</dbReference>
<dbReference type="Proteomes" id="UP001319121">
    <property type="component" value="Chromosome"/>
</dbReference>
<dbReference type="GO" id="GO:0016042">
    <property type="term" value="P:lipid catabolic process"/>
    <property type="evidence" value="ECO:0007669"/>
    <property type="project" value="UniProtKB-UniRule"/>
</dbReference>
<gene>
    <name evidence="6" type="ORF">FGKAn22_11390</name>
</gene>
<proteinExistence type="predicted"/>
<dbReference type="Pfam" id="PF01734">
    <property type="entry name" value="Patatin"/>
    <property type="match status" value="1"/>
</dbReference>
<feature type="active site" description="Proton acceptor" evidence="4">
    <location>
        <position position="162"/>
    </location>
</feature>
<evidence type="ECO:0000256" key="4">
    <source>
        <dbReference type="PROSITE-ProRule" id="PRU01161"/>
    </source>
</evidence>
<organism evidence="6 7">
    <name type="scientific">Ferrigenium kumadai</name>
    <dbReference type="NCBI Taxonomy" id="1682490"/>
    <lineage>
        <taxon>Bacteria</taxon>
        <taxon>Pseudomonadati</taxon>
        <taxon>Pseudomonadota</taxon>
        <taxon>Betaproteobacteria</taxon>
        <taxon>Nitrosomonadales</taxon>
        <taxon>Gallionellaceae</taxon>
        <taxon>Ferrigenium</taxon>
    </lineage>
</organism>
<evidence type="ECO:0000256" key="1">
    <source>
        <dbReference type="ARBA" id="ARBA00022801"/>
    </source>
</evidence>
<reference evidence="6 7" key="1">
    <citation type="submission" date="2019-03" db="EMBL/GenBank/DDBJ databases">
        <title>Complete genome sequence of Ferrigenium kumadai strain An22, a microaerophilic iron-oxidizing bacterium isolated from a paddy field soil.</title>
        <authorList>
            <person name="Watanabe T."/>
            <person name="Asakawa S."/>
        </authorList>
    </citation>
    <scope>NUCLEOTIDE SEQUENCE [LARGE SCALE GENOMIC DNA]</scope>
    <source>
        <strain evidence="6 7">An22</strain>
    </source>
</reference>
<evidence type="ECO:0000256" key="3">
    <source>
        <dbReference type="ARBA" id="ARBA00023098"/>
    </source>
</evidence>
<dbReference type="GO" id="GO:0016787">
    <property type="term" value="F:hydrolase activity"/>
    <property type="evidence" value="ECO:0007669"/>
    <property type="project" value="UniProtKB-UniRule"/>
</dbReference>
<dbReference type="EMBL" id="AP019536">
    <property type="protein sequence ID" value="BBI99446.1"/>
    <property type="molecule type" value="Genomic_DNA"/>
</dbReference>
<dbReference type="Gene3D" id="3.40.1090.10">
    <property type="entry name" value="Cytosolic phospholipase A2 catalytic domain"/>
    <property type="match status" value="1"/>
</dbReference>
<protein>
    <submittedName>
        <fullName evidence="6">Phospholipase</fullName>
    </submittedName>
</protein>
<feature type="short sequence motif" description="DGA/G" evidence="4">
    <location>
        <begin position="162"/>
        <end position="164"/>
    </location>
</feature>
<dbReference type="AlphaFoldDB" id="A0AAN1SZJ4"/>
<evidence type="ECO:0000259" key="5">
    <source>
        <dbReference type="PROSITE" id="PS51635"/>
    </source>
</evidence>
<feature type="domain" description="PNPLA" evidence="5">
    <location>
        <begin position="15"/>
        <end position="175"/>
    </location>
</feature>
<keyword evidence="1 4" id="KW-0378">Hydrolase</keyword>
<keyword evidence="3 4" id="KW-0443">Lipid metabolism</keyword>
<dbReference type="InterPro" id="IPR002641">
    <property type="entry name" value="PNPLA_dom"/>
</dbReference>
<keyword evidence="2 4" id="KW-0442">Lipid degradation</keyword>
<dbReference type="RefSeq" id="WP_212787021.1">
    <property type="nucleotide sequence ID" value="NZ_AP019536.1"/>
</dbReference>
<accession>A0AAN1SZJ4</accession>
<feature type="active site" description="Nucleophile" evidence="4">
    <location>
        <position position="48"/>
    </location>
</feature>
<dbReference type="InterPro" id="IPR050301">
    <property type="entry name" value="NTE"/>
</dbReference>
<keyword evidence="7" id="KW-1185">Reference proteome</keyword>
<dbReference type="SUPFAM" id="SSF52151">
    <property type="entry name" value="FabD/lysophospholipase-like"/>
    <property type="match status" value="1"/>
</dbReference>
<dbReference type="PROSITE" id="PS51635">
    <property type="entry name" value="PNPLA"/>
    <property type="match status" value="1"/>
</dbReference>
<sequence length="329" mass="35552">MDNKNVIGSRPKVGLALGSGSARGLAHLGVIRAIKDAGIEVDFIAGTSMGALIGAIYAAGKLDELEASFRTFDWKTTASFFDVVLPKSGLLDGTRISELVRAHIHADTIEMLPKLFAAVATDIISGEEVVIRSGDVIEAVRASISVPGIFTPVRSNGHILVDGGLSNPVPVSVVRAMGADIVIAVDLNHEIIAGKNMKPLLPASKDNSAEDSASGMFSRWVGDYRLSMKDIKQKLLTGDNAASAQFRKWISPDPLPSIFEVLLASINIMETRITQTRLSLDRPDVIVQPPLGHIRFMEFDRAEEIIALGYEHTQRQLASLPSTLFEYRP</sequence>
<dbReference type="KEGG" id="fku:FGKAn22_11390"/>
<comment type="caution">
    <text evidence="4">Lacks conserved residue(s) required for the propagation of feature annotation.</text>
</comment>
<name>A0AAN1SZJ4_9PROT</name>
<evidence type="ECO:0000313" key="7">
    <source>
        <dbReference type="Proteomes" id="UP001319121"/>
    </source>
</evidence>
<dbReference type="InterPro" id="IPR016035">
    <property type="entry name" value="Acyl_Trfase/lysoPLipase"/>
</dbReference>
<evidence type="ECO:0000313" key="6">
    <source>
        <dbReference type="EMBL" id="BBI99446.1"/>
    </source>
</evidence>